<dbReference type="Pfam" id="PF13349">
    <property type="entry name" value="DUF4097"/>
    <property type="match status" value="1"/>
</dbReference>
<reference evidence="2 3" key="1">
    <citation type="submission" date="2018-09" db="EMBL/GenBank/DDBJ databases">
        <title>YIM 75507 draft genome.</title>
        <authorList>
            <person name="Tang S."/>
            <person name="Feng Y."/>
        </authorList>
    </citation>
    <scope>NUCLEOTIDE SEQUENCE [LARGE SCALE GENOMIC DNA]</scope>
    <source>
        <strain evidence="2 3">YIM 75507</strain>
    </source>
</reference>
<accession>A0A3A4ALA6</accession>
<organism evidence="2 3">
    <name type="scientific">Bailinhaonella thermotolerans</name>
    <dbReference type="NCBI Taxonomy" id="1070861"/>
    <lineage>
        <taxon>Bacteria</taxon>
        <taxon>Bacillati</taxon>
        <taxon>Actinomycetota</taxon>
        <taxon>Actinomycetes</taxon>
        <taxon>Streptosporangiales</taxon>
        <taxon>Streptosporangiaceae</taxon>
        <taxon>Bailinhaonella</taxon>
    </lineage>
</organism>
<protein>
    <recommendedName>
        <fullName evidence="1">DUF4097 domain-containing protein</fullName>
    </recommendedName>
</protein>
<feature type="domain" description="DUF4097" evidence="1">
    <location>
        <begin position="57"/>
        <end position="230"/>
    </location>
</feature>
<dbReference type="AlphaFoldDB" id="A0A3A4ALA6"/>
<evidence type="ECO:0000313" key="3">
    <source>
        <dbReference type="Proteomes" id="UP000265768"/>
    </source>
</evidence>
<name>A0A3A4ALA6_9ACTN</name>
<dbReference type="InterPro" id="IPR025164">
    <property type="entry name" value="Toastrack_DUF4097"/>
</dbReference>
<sequence length="287" mass="29882">MPAFDTPEPIHATVTFGHGRLTVRAADRPDTRVTVRPRDPGDDADVSAAARTSVDYDHGRLRVTTPGSRAMSWLGLRGAVEIDIDLPTGSRLDADTQADVHAEGRLAACALSTASGEIRLGRTGALRLRTTDGRITVAEATGPVEVATAHGEVRIGRVDGPALIRSGHGAVELGEVTGDLTVRTAYGHVGVDRALAAVSATTAGGDIRLGEITRGEVTLETAYGRLSAGVPTGTAAWLELSTDHGTVRSELAPAPAPREGEPVVELRARSRYGDVLVHRAPPPGGRA</sequence>
<dbReference type="RefSeq" id="WP_119929166.1">
    <property type="nucleotide sequence ID" value="NZ_QZEY01000011.1"/>
</dbReference>
<proteinExistence type="predicted"/>
<comment type="caution">
    <text evidence="2">The sequence shown here is derived from an EMBL/GenBank/DDBJ whole genome shotgun (WGS) entry which is preliminary data.</text>
</comment>
<gene>
    <name evidence="2" type="ORF">D5H75_25385</name>
</gene>
<dbReference type="EMBL" id="QZEY01000011">
    <property type="protein sequence ID" value="RJL27267.1"/>
    <property type="molecule type" value="Genomic_DNA"/>
</dbReference>
<evidence type="ECO:0000259" key="1">
    <source>
        <dbReference type="Pfam" id="PF13349"/>
    </source>
</evidence>
<keyword evidence="3" id="KW-1185">Reference proteome</keyword>
<evidence type="ECO:0000313" key="2">
    <source>
        <dbReference type="EMBL" id="RJL27267.1"/>
    </source>
</evidence>
<dbReference type="OrthoDB" id="3252095at2"/>
<dbReference type="Proteomes" id="UP000265768">
    <property type="component" value="Unassembled WGS sequence"/>
</dbReference>